<dbReference type="Pfam" id="PF10912">
    <property type="entry name" value="Glam1"/>
    <property type="match status" value="1"/>
</dbReference>
<dbReference type="InterPro" id="IPR024483">
    <property type="entry name" value="Glam1"/>
</dbReference>
<name>G0MPA8_CAEBE</name>
<keyword evidence="1" id="KW-0812">Transmembrane</keyword>
<dbReference type="STRING" id="135651.G0MPA8"/>
<dbReference type="Proteomes" id="UP000008068">
    <property type="component" value="Unassembled WGS sequence"/>
</dbReference>
<proteinExistence type="predicted"/>
<dbReference type="HOGENOM" id="CLU_1476412_0_0_1"/>
<accession>G0MPA8</accession>
<keyword evidence="1" id="KW-1133">Transmembrane helix</keyword>
<organism evidence="3">
    <name type="scientific">Caenorhabditis brenneri</name>
    <name type="common">Nematode worm</name>
    <dbReference type="NCBI Taxonomy" id="135651"/>
    <lineage>
        <taxon>Eukaryota</taxon>
        <taxon>Metazoa</taxon>
        <taxon>Ecdysozoa</taxon>
        <taxon>Nematoda</taxon>
        <taxon>Chromadorea</taxon>
        <taxon>Rhabditida</taxon>
        <taxon>Rhabditina</taxon>
        <taxon>Rhabditomorpha</taxon>
        <taxon>Rhabditoidea</taxon>
        <taxon>Rhabditidae</taxon>
        <taxon>Peloderinae</taxon>
        <taxon>Caenorhabditis</taxon>
    </lineage>
</organism>
<evidence type="ECO:0000256" key="1">
    <source>
        <dbReference type="SAM" id="Phobius"/>
    </source>
</evidence>
<dbReference type="InParanoid" id="G0MPA8"/>
<gene>
    <name evidence="2" type="ORF">CAEBREN_00755</name>
</gene>
<protein>
    <submittedName>
        <fullName evidence="2">Uncharacterized protein</fullName>
    </submittedName>
</protein>
<dbReference type="AlphaFoldDB" id="G0MPA8"/>
<feature type="transmembrane region" description="Helical" evidence="1">
    <location>
        <begin position="51"/>
        <end position="70"/>
    </location>
</feature>
<feature type="transmembrane region" description="Helical" evidence="1">
    <location>
        <begin position="141"/>
        <end position="163"/>
    </location>
</feature>
<feature type="transmembrane region" description="Helical" evidence="1">
    <location>
        <begin position="82"/>
        <end position="99"/>
    </location>
</feature>
<keyword evidence="1" id="KW-0472">Membrane</keyword>
<dbReference type="PANTHER" id="PTHR35013">
    <property type="entry name" value="PROTEIN CBG22618-RELATED"/>
    <property type="match status" value="1"/>
</dbReference>
<evidence type="ECO:0000313" key="2">
    <source>
        <dbReference type="EMBL" id="EGT39026.1"/>
    </source>
</evidence>
<feature type="transmembrane region" description="Helical" evidence="1">
    <location>
        <begin position="20"/>
        <end position="39"/>
    </location>
</feature>
<dbReference type="EMBL" id="GL379804">
    <property type="protein sequence ID" value="EGT39026.1"/>
    <property type="molecule type" value="Genomic_DNA"/>
</dbReference>
<sequence length="183" mass="20666">MYDSRKYLEPPKFLCIRDRILVLCIAGIFALLSIVSIIITLTKDYAWTDFIGDAVTLFFEILVIIGAIFMTKLTLQIAKISLIIQLIIVLVLGLFVVVYDTSSEATGKVDDSLDVLFSTNTTGMFEVEQSPEEMFKSALKFGFALEIVFIIGIAIIYLQYFLINRLLKYVTYRGVNGQHRVSP</sequence>
<evidence type="ECO:0000313" key="3">
    <source>
        <dbReference type="Proteomes" id="UP000008068"/>
    </source>
</evidence>
<reference evidence="3" key="1">
    <citation type="submission" date="2011-07" db="EMBL/GenBank/DDBJ databases">
        <authorList>
            <consortium name="Caenorhabditis brenneri Sequencing and Analysis Consortium"/>
            <person name="Wilson R.K."/>
        </authorList>
    </citation>
    <scope>NUCLEOTIDE SEQUENCE [LARGE SCALE GENOMIC DNA]</scope>
    <source>
        <strain evidence="3">PB2801</strain>
    </source>
</reference>
<keyword evidence="3" id="KW-1185">Reference proteome</keyword>